<dbReference type="GeneID" id="39474573"/>
<name>A0AAD0PW48_PSEAV</name>
<dbReference type="AlphaFoldDB" id="A0AAD0PW48"/>
<evidence type="ECO:0000256" key="1">
    <source>
        <dbReference type="SAM" id="Phobius"/>
    </source>
</evidence>
<accession>A0AAD0PW48</accession>
<dbReference type="RefSeq" id="WP_005741870.1">
    <property type="nucleotide sequence ID" value="NZ_CP031226.1"/>
</dbReference>
<feature type="transmembrane region" description="Helical" evidence="1">
    <location>
        <begin position="409"/>
        <end position="429"/>
    </location>
</feature>
<feature type="transmembrane region" description="Helical" evidence="1">
    <location>
        <begin position="78"/>
        <end position="98"/>
    </location>
</feature>
<gene>
    <name evidence="2" type="ORF">PLA107_031945</name>
</gene>
<protein>
    <submittedName>
        <fullName evidence="2">Uncharacterized protein</fullName>
    </submittedName>
</protein>
<evidence type="ECO:0000313" key="3">
    <source>
        <dbReference type="Proteomes" id="UP000006426"/>
    </source>
</evidence>
<proteinExistence type="predicted"/>
<evidence type="ECO:0000313" key="2">
    <source>
        <dbReference type="EMBL" id="AXH59838.1"/>
    </source>
</evidence>
<keyword evidence="1" id="KW-0472">Membrane</keyword>
<feature type="transmembrane region" description="Helical" evidence="1">
    <location>
        <begin position="377"/>
        <end position="397"/>
    </location>
</feature>
<sequence length="469" mass="52464">MSKDWISKALVVAGIIYVLAEILANGNLLSVVGSHRVNHEQVEHMEKVMRALSGCGAVILLSNLILPMFRKTSHRIQTLILIAGLMGPFTYLGVQLLVDGIVGSSTRQDRDAGVMAYIYRMGMTNGGIEHSAALVNDQHDPKGKALLASLGLYVFPGSVLGEAITSKKSAYANVIFNAEMNRNDLMPELSKGLWTPFDDKYTAYLNHYEKKINIPSHDQVMADVRRQQDKCIRYRARKDCSQPDFLNGAYVKGEVNKKIKKESGLTVVEDYWLTDRDSFRRAMLFSAIKAAKAKGKAKDIDYPMGRQEFASSPDVTRWLSVIGFPYYFKGMGMSPYFYGYYSDKPRAVAGLAHNLAAIDLDGYQAEQIYRSMIIPPIALFLSLFFATLNIISLLASWITVRVKGRWSGLVVRLALVMLAAIGPLFMSNAISQSKWYEMITVGMSQASPIRYYVATWILHVEPYIGYLVR</sequence>
<keyword evidence="1" id="KW-0812">Transmembrane</keyword>
<reference evidence="2 3" key="1">
    <citation type="journal article" date="2011" name="PLoS Pathog.">
        <title>Dynamic evolution of pathogenicity revealed by sequencing and comparative genomics of 19 Pseudomonas syringae isolates.</title>
        <authorList>
            <person name="Baltrus D.A."/>
            <person name="Nishimura M.T."/>
            <person name="Romanchuk A."/>
            <person name="Chang J.H."/>
            <person name="Mukhtar M.S."/>
            <person name="Cherkis K."/>
            <person name="Roach J."/>
            <person name="Grant S.R."/>
            <person name="Jones C.D."/>
            <person name="Dangl J.L."/>
        </authorList>
    </citation>
    <scope>NUCLEOTIDE SEQUENCE [LARGE SCALE GENOMIC DNA]</scope>
    <source>
        <strain evidence="2 3">M301315</strain>
    </source>
</reference>
<dbReference type="EMBL" id="CP031226">
    <property type="protein sequence ID" value="AXH59838.1"/>
    <property type="molecule type" value="Genomic_DNA"/>
</dbReference>
<geneLocation type="plasmid" evidence="3">
    <name>pmppla107</name>
</geneLocation>
<keyword evidence="2" id="KW-0614">Plasmid</keyword>
<feature type="transmembrane region" description="Helical" evidence="1">
    <location>
        <begin position="48"/>
        <end position="66"/>
    </location>
</feature>
<organism evidence="2 3">
    <name type="scientific">Pseudomonas amygdali pv. lachrymans str. M301315</name>
    <dbReference type="NCBI Taxonomy" id="629260"/>
    <lineage>
        <taxon>Bacteria</taxon>
        <taxon>Pseudomonadati</taxon>
        <taxon>Pseudomonadota</taxon>
        <taxon>Gammaproteobacteria</taxon>
        <taxon>Pseudomonadales</taxon>
        <taxon>Pseudomonadaceae</taxon>
        <taxon>Pseudomonas</taxon>
        <taxon>Pseudomonas amygdali</taxon>
    </lineage>
</organism>
<keyword evidence="1" id="KW-1133">Transmembrane helix</keyword>
<dbReference type="Proteomes" id="UP000006426">
    <property type="component" value="Plasmid pmppla107"/>
</dbReference>